<organism evidence="1 2">
    <name type="scientific">Suillus luteus UH-Slu-Lm8-n1</name>
    <dbReference type="NCBI Taxonomy" id="930992"/>
    <lineage>
        <taxon>Eukaryota</taxon>
        <taxon>Fungi</taxon>
        <taxon>Dikarya</taxon>
        <taxon>Basidiomycota</taxon>
        <taxon>Agaricomycotina</taxon>
        <taxon>Agaricomycetes</taxon>
        <taxon>Agaricomycetidae</taxon>
        <taxon>Boletales</taxon>
        <taxon>Suillineae</taxon>
        <taxon>Suillaceae</taxon>
        <taxon>Suillus</taxon>
    </lineage>
</organism>
<keyword evidence="2" id="KW-1185">Reference proteome</keyword>
<dbReference type="Proteomes" id="UP000054485">
    <property type="component" value="Unassembled WGS sequence"/>
</dbReference>
<protein>
    <submittedName>
        <fullName evidence="1">Uncharacterized protein</fullName>
    </submittedName>
</protein>
<gene>
    <name evidence="1" type="ORF">CY34DRAFT_113862</name>
</gene>
<dbReference type="HOGENOM" id="CLU_2442320_0_0_1"/>
<dbReference type="EMBL" id="KN835132">
    <property type="protein sequence ID" value="KIK49466.1"/>
    <property type="molecule type" value="Genomic_DNA"/>
</dbReference>
<accession>A0A0D0B609</accession>
<evidence type="ECO:0000313" key="1">
    <source>
        <dbReference type="EMBL" id="KIK49466.1"/>
    </source>
</evidence>
<name>A0A0D0B609_9AGAM</name>
<sequence>MCYCLMLRLGPTLHPSALDLLETSGSKTCSDFLALPDPAIPRRTLPLALAGIFRVHWTGCDTFTPIATVTVNPNRIRILWNEKSCLYCVL</sequence>
<evidence type="ECO:0000313" key="2">
    <source>
        <dbReference type="Proteomes" id="UP000054485"/>
    </source>
</evidence>
<dbReference type="AlphaFoldDB" id="A0A0D0B609"/>
<reference evidence="2" key="2">
    <citation type="submission" date="2015-01" db="EMBL/GenBank/DDBJ databases">
        <title>Evolutionary Origins and Diversification of the Mycorrhizal Mutualists.</title>
        <authorList>
            <consortium name="DOE Joint Genome Institute"/>
            <consortium name="Mycorrhizal Genomics Consortium"/>
            <person name="Kohler A."/>
            <person name="Kuo A."/>
            <person name="Nagy L.G."/>
            <person name="Floudas D."/>
            <person name="Copeland A."/>
            <person name="Barry K.W."/>
            <person name="Cichocki N."/>
            <person name="Veneault-Fourrey C."/>
            <person name="LaButti K."/>
            <person name="Lindquist E.A."/>
            <person name="Lipzen A."/>
            <person name="Lundell T."/>
            <person name="Morin E."/>
            <person name="Murat C."/>
            <person name="Riley R."/>
            <person name="Ohm R."/>
            <person name="Sun H."/>
            <person name="Tunlid A."/>
            <person name="Henrissat B."/>
            <person name="Grigoriev I.V."/>
            <person name="Hibbett D.S."/>
            <person name="Martin F."/>
        </authorList>
    </citation>
    <scope>NUCLEOTIDE SEQUENCE [LARGE SCALE GENOMIC DNA]</scope>
    <source>
        <strain evidence="2">UH-Slu-Lm8-n1</strain>
    </source>
</reference>
<reference evidence="1 2" key="1">
    <citation type="submission" date="2014-04" db="EMBL/GenBank/DDBJ databases">
        <authorList>
            <consortium name="DOE Joint Genome Institute"/>
            <person name="Kuo A."/>
            <person name="Ruytinx J."/>
            <person name="Rineau F."/>
            <person name="Colpaert J."/>
            <person name="Kohler A."/>
            <person name="Nagy L.G."/>
            <person name="Floudas D."/>
            <person name="Copeland A."/>
            <person name="Barry K.W."/>
            <person name="Cichocki N."/>
            <person name="Veneault-Fourrey C."/>
            <person name="LaButti K."/>
            <person name="Lindquist E.A."/>
            <person name="Lipzen A."/>
            <person name="Lundell T."/>
            <person name="Morin E."/>
            <person name="Murat C."/>
            <person name="Sun H."/>
            <person name="Tunlid A."/>
            <person name="Henrissat B."/>
            <person name="Grigoriev I.V."/>
            <person name="Hibbett D.S."/>
            <person name="Martin F."/>
            <person name="Nordberg H.P."/>
            <person name="Cantor M.N."/>
            <person name="Hua S.X."/>
        </authorList>
    </citation>
    <scope>NUCLEOTIDE SEQUENCE [LARGE SCALE GENOMIC DNA]</scope>
    <source>
        <strain evidence="1 2">UH-Slu-Lm8-n1</strain>
    </source>
</reference>
<proteinExistence type="predicted"/>
<dbReference type="InParanoid" id="A0A0D0B609"/>